<dbReference type="PANTHER" id="PTHR31377">
    <property type="entry name" value="AGMATINE DEIMINASE-RELATED"/>
    <property type="match status" value="1"/>
</dbReference>
<dbReference type="PANTHER" id="PTHR31377:SF0">
    <property type="entry name" value="AGMATINE DEIMINASE-RELATED"/>
    <property type="match status" value="1"/>
</dbReference>
<reference evidence="2 3" key="1">
    <citation type="journal article" date="2015" name="Stand. Genomic Sci.">
        <title>Genomic Encyclopedia of Bacterial and Archaeal Type Strains, Phase III: the genomes of soil and plant-associated and newly described type strains.</title>
        <authorList>
            <person name="Whitman W.B."/>
            <person name="Woyke T."/>
            <person name="Klenk H.P."/>
            <person name="Zhou Y."/>
            <person name="Lilburn T.G."/>
            <person name="Beck B.J."/>
            <person name="De Vos P."/>
            <person name="Vandamme P."/>
            <person name="Eisen J.A."/>
            <person name="Garrity G."/>
            <person name="Hugenholtz P."/>
            <person name="Kyrpides N.C."/>
        </authorList>
    </citation>
    <scope>NUCLEOTIDE SEQUENCE [LARGE SCALE GENOMIC DNA]</scope>
    <source>
        <strain evidence="2 3">RF6</strain>
    </source>
</reference>
<dbReference type="GO" id="GO:0047632">
    <property type="term" value="F:agmatine deiminase activity"/>
    <property type="evidence" value="ECO:0007669"/>
    <property type="project" value="TreeGrafter"/>
</dbReference>
<gene>
    <name evidence="2" type="ORF">EV139_1409</name>
</gene>
<dbReference type="OrthoDB" id="9808013at2"/>
<keyword evidence="1" id="KW-0378">Hydrolase</keyword>
<dbReference type="SUPFAM" id="SSF55909">
    <property type="entry name" value="Pentein"/>
    <property type="match status" value="1"/>
</dbReference>
<proteinExistence type="predicted"/>
<keyword evidence="3" id="KW-1185">Reference proteome</keyword>
<sequence length="343" mass="37516">MSTWRMPIEGHEQERLWLAWPTSGYTLGDTEAEVEEARSTWAAVANAASEHEAVTVVVNPGDEAVASRYLSAQIDQLSAPLDDAWMRDIGPSFVIGDDGVLGAVNYRFNGWGGQDWASWEHDQHIGRIVAEAAGAELINSDMTNEGGGIQVDGTGRVVITKTVQLDPGRNPGWTREQVEAELLRTIGADSALWLPRGLTRDHDTFGTRGHSDILAAFTTPEVLLMHRQDATSHPDHLIAKTNREVADEYRSNTSGRFEIIDLPAPEALRDDEGFVDYSYINHVVINGAVLACAFDDPADDRALATLREVYPGREVIGIDARPLFARGGGIHCITQQQPKVAAR</sequence>
<evidence type="ECO:0000313" key="3">
    <source>
        <dbReference type="Proteomes" id="UP000291832"/>
    </source>
</evidence>
<dbReference type="GO" id="GO:0004668">
    <property type="term" value="F:protein-arginine deiminase activity"/>
    <property type="evidence" value="ECO:0007669"/>
    <property type="project" value="InterPro"/>
</dbReference>
<evidence type="ECO:0000313" key="2">
    <source>
        <dbReference type="EMBL" id="RZT65985.1"/>
    </source>
</evidence>
<accession>A0A4Q7TXS7</accession>
<evidence type="ECO:0000256" key="1">
    <source>
        <dbReference type="ARBA" id="ARBA00022801"/>
    </source>
</evidence>
<name>A0A4Q7TXS7_9MICO</name>
<dbReference type="GO" id="GO:0009446">
    <property type="term" value="P:putrescine biosynthetic process"/>
    <property type="evidence" value="ECO:0007669"/>
    <property type="project" value="InterPro"/>
</dbReference>
<protein>
    <submittedName>
        <fullName evidence="2">Agmatine deiminase</fullName>
    </submittedName>
</protein>
<comment type="caution">
    <text evidence="2">The sequence shown here is derived from an EMBL/GenBank/DDBJ whole genome shotgun (WGS) entry which is preliminary data.</text>
</comment>
<dbReference type="Pfam" id="PF04371">
    <property type="entry name" value="PAD_porph"/>
    <property type="match status" value="1"/>
</dbReference>
<dbReference type="InterPro" id="IPR007466">
    <property type="entry name" value="Peptidyl-Arg-deiminase_porph"/>
</dbReference>
<dbReference type="Proteomes" id="UP000291832">
    <property type="component" value="Unassembled WGS sequence"/>
</dbReference>
<dbReference type="AlphaFoldDB" id="A0A4Q7TXS7"/>
<dbReference type="RefSeq" id="WP_130453629.1">
    <property type="nucleotide sequence ID" value="NZ_QYAG01000001.1"/>
</dbReference>
<dbReference type="Gene3D" id="3.75.10.10">
    <property type="entry name" value="L-arginine/glycine Amidinotransferase, Chain A"/>
    <property type="match status" value="1"/>
</dbReference>
<organism evidence="2 3">
    <name type="scientific">Leucobacter luti</name>
    <dbReference type="NCBI Taxonomy" id="340320"/>
    <lineage>
        <taxon>Bacteria</taxon>
        <taxon>Bacillati</taxon>
        <taxon>Actinomycetota</taxon>
        <taxon>Actinomycetes</taxon>
        <taxon>Micrococcales</taxon>
        <taxon>Microbacteriaceae</taxon>
        <taxon>Leucobacter</taxon>
    </lineage>
</organism>
<dbReference type="EMBL" id="SHKI01000004">
    <property type="protein sequence ID" value="RZT65985.1"/>
    <property type="molecule type" value="Genomic_DNA"/>
</dbReference>